<dbReference type="PANTHER" id="PTHR45757:SF15">
    <property type="entry name" value="MFS DOMAIN-CONTAINING PROTEIN"/>
    <property type="match status" value="1"/>
</dbReference>
<dbReference type="GO" id="GO:0022857">
    <property type="term" value="F:transmembrane transporter activity"/>
    <property type="evidence" value="ECO:0007669"/>
    <property type="project" value="InterPro"/>
</dbReference>
<feature type="transmembrane region" description="Helical" evidence="1">
    <location>
        <begin position="363"/>
        <end position="391"/>
    </location>
</feature>
<dbReference type="eggNOG" id="KOG2532">
    <property type="taxonomic scope" value="Eukaryota"/>
</dbReference>
<protein>
    <recommendedName>
        <fullName evidence="5">Major facilitator superfamily (MFS) profile domain-containing protein</fullName>
    </recommendedName>
</protein>
<dbReference type="STRING" id="31234.E3NTS9"/>
<dbReference type="Pfam" id="PF07690">
    <property type="entry name" value="MFS_1"/>
    <property type="match status" value="1"/>
</dbReference>
<dbReference type="EMBL" id="DS270290">
    <property type="protein sequence ID" value="EFO92798.1"/>
    <property type="molecule type" value="Genomic_DNA"/>
</dbReference>
<keyword evidence="2" id="KW-0732">Signal</keyword>
<proteinExistence type="predicted"/>
<feature type="transmembrane region" description="Helical" evidence="1">
    <location>
        <begin position="412"/>
        <end position="436"/>
    </location>
</feature>
<dbReference type="PANTHER" id="PTHR45757">
    <property type="entry name" value="PROTEIN CBG23364-RELATED"/>
    <property type="match status" value="1"/>
</dbReference>
<dbReference type="Proteomes" id="UP000008281">
    <property type="component" value="Unassembled WGS sequence"/>
</dbReference>
<dbReference type="OrthoDB" id="2985014at2759"/>
<feature type="chain" id="PRO_5003179056" description="Major facilitator superfamily (MFS) profile domain-containing protein" evidence="2">
    <location>
        <begin position="22"/>
        <end position="486"/>
    </location>
</feature>
<organism evidence="4">
    <name type="scientific">Caenorhabditis remanei</name>
    <name type="common">Caenorhabditis vulgaris</name>
    <dbReference type="NCBI Taxonomy" id="31234"/>
    <lineage>
        <taxon>Eukaryota</taxon>
        <taxon>Metazoa</taxon>
        <taxon>Ecdysozoa</taxon>
        <taxon>Nematoda</taxon>
        <taxon>Chromadorea</taxon>
        <taxon>Rhabditida</taxon>
        <taxon>Rhabditina</taxon>
        <taxon>Rhabditomorpha</taxon>
        <taxon>Rhabditoidea</taxon>
        <taxon>Rhabditidae</taxon>
        <taxon>Peloderinae</taxon>
        <taxon>Caenorhabditis</taxon>
    </lineage>
</organism>
<dbReference type="HOGENOM" id="CLU_001265_5_3_1"/>
<keyword evidence="1" id="KW-1133">Transmembrane helix</keyword>
<feature type="transmembrane region" description="Helical" evidence="1">
    <location>
        <begin position="335"/>
        <end position="357"/>
    </location>
</feature>
<dbReference type="InterPro" id="IPR036259">
    <property type="entry name" value="MFS_trans_sf"/>
</dbReference>
<evidence type="ECO:0000256" key="2">
    <source>
        <dbReference type="SAM" id="SignalP"/>
    </source>
</evidence>
<feature type="transmembrane region" description="Helical" evidence="1">
    <location>
        <begin position="205"/>
        <end position="225"/>
    </location>
</feature>
<keyword evidence="1" id="KW-0472">Membrane</keyword>
<dbReference type="AlphaFoldDB" id="E3NTS9"/>
<feature type="signal peptide" evidence="2">
    <location>
        <begin position="1"/>
        <end position="21"/>
    </location>
</feature>
<feature type="transmembrane region" description="Helical" evidence="1">
    <location>
        <begin position="172"/>
        <end position="193"/>
    </location>
</feature>
<dbReference type="InterPro" id="IPR011701">
    <property type="entry name" value="MFS"/>
</dbReference>
<name>E3NTS9_CAERE</name>
<dbReference type="SUPFAM" id="SSF103473">
    <property type="entry name" value="MFS general substrate transporter"/>
    <property type="match status" value="1"/>
</dbReference>
<evidence type="ECO:0000256" key="1">
    <source>
        <dbReference type="SAM" id="Phobius"/>
    </source>
</evidence>
<evidence type="ECO:0000313" key="4">
    <source>
        <dbReference type="Proteomes" id="UP000008281"/>
    </source>
</evidence>
<dbReference type="GO" id="GO:0016020">
    <property type="term" value="C:membrane"/>
    <property type="evidence" value="ECO:0007669"/>
    <property type="project" value="TreeGrafter"/>
</dbReference>
<feature type="transmembrane region" description="Helical" evidence="1">
    <location>
        <begin position="84"/>
        <end position="105"/>
    </location>
</feature>
<dbReference type="Gene3D" id="1.20.1250.20">
    <property type="entry name" value="MFS general substrate transporter like domains"/>
    <property type="match status" value="2"/>
</dbReference>
<feature type="transmembrane region" description="Helical" evidence="1">
    <location>
        <begin position="112"/>
        <end position="131"/>
    </location>
</feature>
<reference evidence="3" key="1">
    <citation type="submission" date="2007-07" db="EMBL/GenBank/DDBJ databases">
        <title>PCAP assembly of the Caenorhabditis remanei genome.</title>
        <authorList>
            <consortium name="The Caenorhabditis remanei Sequencing Consortium"/>
            <person name="Wilson R.K."/>
        </authorList>
    </citation>
    <scope>NUCLEOTIDE SEQUENCE [LARGE SCALE GENOMIC DNA]</scope>
    <source>
        <strain evidence="3">PB4641</strain>
    </source>
</reference>
<evidence type="ECO:0000313" key="3">
    <source>
        <dbReference type="EMBL" id="EFO92798.1"/>
    </source>
</evidence>
<gene>
    <name evidence="3" type="ORF">CRE_07957</name>
</gene>
<feature type="transmembrane region" description="Helical" evidence="1">
    <location>
        <begin position="265"/>
        <end position="284"/>
    </location>
</feature>
<keyword evidence="1" id="KW-0812">Transmembrane</keyword>
<dbReference type="InParanoid" id="E3NTS9"/>
<accession>E3NTS9</accession>
<keyword evidence="4" id="KW-1185">Reference proteome</keyword>
<sequence>MNNFRFFLLFLATVSMTFVYSNRVVFGFTVICQQSGNESETMTYVDPEKKQLVMKNEFCYRISFQNCLSIFSFSDYYLLESLNVAWMFTATAIGMCLGPAPFYFAHFLSTRVLIFSYGFLSGISSILYPLADSLGFWPALVCRFMAGFAQASQLHFTNDLVLRWTPQSEASFFFSIMLATSQFGPLFTMILGGEMCSSSFFGWEATYYILGVGTIAASMAFAYYYSDSVEENKNLEESEKKYILAGKHSTKEKETVPYKALLKDWTIWISLLMFTGYYLAMIVYQQYSPIFIKQVLHYTIRETGYFSAIPQFIAIFIKIGCGRLLDVKFGCGPKLTLVIPLLILESMSAFSLFLTGFLDDRVWALICMMIFASLHFFVPVICSRTIQIVSFQKKNKKIILFMFQRAAQHSHFALNLNMVIAGIAQILIPLGVQAVVPDNSRSQVRSLSNYEGLLDLFRVKRLFYNSGFIFIIRTKQAFFKQYTVAF</sequence>
<evidence type="ECO:0008006" key="5">
    <source>
        <dbReference type="Google" id="ProtNLM"/>
    </source>
</evidence>